<dbReference type="PANTHER" id="PTHR43739">
    <property type="entry name" value="XYLOGLUCANASE (EUROFUNG)"/>
    <property type="match status" value="1"/>
</dbReference>
<organism evidence="2 3">
    <name type="scientific">Geodia barretti</name>
    <name type="common">Barrett's horny sponge</name>
    <dbReference type="NCBI Taxonomy" id="519541"/>
    <lineage>
        <taxon>Eukaryota</taxon>
        <taxon>Metazoa</taxon>
        <taxon>Porifera</taxon>
        <taxon>Demospongiae</taxon>
        <taxon>Heteroscleromorpha</taxon>
        <taxon>Tetractinellida</taxon>
        <taxon>Astrophorina</taxon>
        <taxon>Geodiidae</taxon>
        <taxon>Geodia</taxon>
    </lineage>
</organism>
<keyword evidence="3" id="KW-1185">Reference proteome</keyword>
<dbReference type="InterPro" id="IPR052025">
    <property type="entry name" value="Xyloglucanase_GH74"/>
</dbReference>
<sequence>MGSRGKRLARESSSARAVGAPDNPDTVYAGTQDGVYRSDDHGENWRRTDTLSGEVWSLTAHPNDSSIMFAGYDQGRVCRSDDGGESWRQLNTKGLLHPHITMNPYEIVKRVIGLSVDPAHPNDVYGAIEVGGLIASRDGGETWSCITDGHYTRMGPVDLHGVQVNASNPGLVYIITQLAMFRSRERGQSWEFVPIDEMFDGGSYCRDLVVAPHDPSIMYLAAGAGGGSSPAGTVDAGVLMRSTDAGESWDRVDLGEIAPARMFQIAIDRHSPSNVYCCDRDGHVYCSGDNGDSWKRTDVPVDMSRGRHVYPMVAG</sequence>
<dbReference type="SUPFAM" id="SSF110296">
    <property type="entry name" value="Oligoxyloglucan reducing end-specific cellobiohydrolase"/>
    <property type="match status" value="1"/>
</dbReference>
<accession>A0AA35XAJ7</accession>
<dbReference type="GO" id="GO:0010411">
    <property type="term" value="P:xyloglucan metabolic process"/>
    <property type="evidence" value="ECO:0007669"/>
    <property type="project" value="TreeGrafter"/>
</dbReference>
<dbReference type="CDD" id="cd15482">
    <property type="entry name" value="Sialidase_non-viral"/>
    <property type="match status" value="1"/>
</dbReference>
<dbReference type="AlphaFoldDB" id="A0AA35XAJ7"/>
<evidence type="ECO:0000313" key="3">
    <source>
        <dbReference type="Proteomes" id="UP001174909"/>
    </source>
</evidence>
<dbReference type="PANTHER" id="PTHR43739:SF5">
    <property type="entry name" value="EXO-ALPHA-SIALIDASE"/>
    <property type="match status" value="1"/>
</dbReference>
<dbReference type="Proteomes" id="UP001174909">
    <property type="component" value="Unassembled WGS sequence"/>
</dbReference>
<comment type="caution">
    <text evidence="2">The sequence shown here is derived from an EMBL/GenBank/DDBJ whole genome shotgun (WGS) entry which is preliminary data.</text>
</comment>
<evidence type="ECO:0000313" key="2">
    <source>
        <dbReference type="EMBL" id="CAI8051608.1"/>
    </source>
</evidence>
<gene>
    <name evidence="2" type="ORF">GBAR_LOCUS28248</name>
</gene>
<dbReference type="Gene3D" id="2.130.10.10">
    <property type="entry name" value="YVTN repeat-like/Quinoprotein amine dehydrogenase"/>
    <property type="match status" value="2"/>
</dbReference>
<dbReference type="InterPro" id="IPR015943">
    <property type="entry name" value="WD40/YVTN_repeat-like_dom_sf"/>
</dbReference>
<reference evidence="2" key="1">
    <citation type="submission" date="2023-03" db="EMBL/GenBank/DDBJ databases">
        <authorList>
            <person name="Steffen K."/>
            <person name="Cardenas P."/>
        </authorList>
    </citation>
    <scope>NUCLEOTIDE SEQUENCE</scope>
</reference>
<evidence type="ECO:0008006" key="4">
    <source>
        <dbReference type="Google" id="ProtNLM"/>
    </source>
</evidence>
<protein>
    <recommendedName>
        <fullName evidence="4">Sortilin N-terminal domain-containing protein</fullName>
    </recommendedName>
</protein>
<name>A0AA35XAJ7_GEOBA</name>
<dbReference type="EMBL" id="CASHTH010003952">
    <property type="protein sequence ID" value="CAI8051608.1"/>
    <property type="molecule type" value="Genomic_DNA"/>
</dbReference>
<evidence type="ECO:0000256" key="1">
    <source>
        <dbReference type="SAM" id="MobiDB-lite"/>
    </source>
</evidence>
<proteinExistence type="predicted"/>
<feature type="region of interest" description="Disordered" evidence="1">
    <location>
        <begin position="1"/>
        <end position="41"/>
    </location>
</feature>